<evidence type="ECO:0000313" key="13">
    <source>
        <dbReference type="Proteomes" id="UP001652660"/>
    </source>
</evidence>
<dbReference type="Pfam" id="PF00067">
    <property type="entry name" value="p450"/>
    <property type="match status" value="1"/>
</dbReference>
<keyword evidence="8" id="KW-0560">Oxidoreductase</keyword>
<keyword evidence="10" id="KW-0503">Monooxygenase</keyword>
<dbReference type="GO" id="GO:0016020">
    <property type="term" value="C:membrane"/>
    <property type="evidence" value="ECO:0007669"/>
    <property type="project" value="UniProtKB-SubCell"/>
</dbReference>
<keyword evidence="7" id="KW-1133">Transmembrane helix</keyword>
<evidence type="ECO:0000256" key="8">
    <source>
        <dbReference type="ARBA" id="ARBA00023002"/>
    </source>
</evidence>
<comment type="similarity">
    <text evidence="3">Belongs to the cytochrome P450 family.</text>
</comment>
<dbReference type="PANTHER" id="PTHR47944">
    <property type="entry name" value="CYTOCHROME P450 98A9"/>
    <property type="match status" value="1"/>
</dbReference>
<evidence type="ECO:0000256" key="12">
    <source>
        <dbReference type="PIRSR" id="PIRSR602401-1"/>
    </source>
</evidence>
<dbReference type="AlphaFoldDB" id="A0A6P6T0P4"/>
<name>A0A6P6T0P4_COFAR</name>
<evidence type="ECO:0000256" key="9">
    <source>
        <dbReference type="ARBA" id="ARBA00023004"/>
    </source>
</evidence>
<evidence type="ECO:0000313" key="14">
    <source>
        <dbReference type="RefSeq" id="XP_027071655.1"/>
    </source>
</evidence>
<evidence type="ECO:0000256" key="5">
    <source>
        <dbReference type="ARBA" id="ARBA00022692"/>
    </source>
</evidence>
<dbReference type="OrthoDB" id="1103324at2759"/>
<keyword evidence="9 12" id="KW-0408">Iron</keyword>
<dbReference type="GO" id="GO:0020037">
    <property type="term" value="F:heme binding"/>
    <property type="evidence" value="ECO:0007669"/>
    <property type="project" value="InterPro"/>
</dbReference>
<dbReference type="PRINTS" id="PR00385">
    <property type="entry name" value="P450"/>
</dbReference>
<evidence type="ECO:0000256" key="11">
    <source>
        <dbReference type="ARBA" id="ARBA00023136"/>
    </source>
</evidence>
<protein>
    <submittedName>
        <fullName evidence="14">Cytochrome P450 93A3-like</fullName>
    </submittedName>
</protein>
<evidence type="ECO:0000256" key="7">
    <source>
        <dbReference type="ARBA" id="ARBA00022989"/>
    </source>
</evidence>
<dbReference type="PRINTS" id="PR00463">
    <property type="entry name" value="EP450I"/>
</dbReference>
<comment type="cofactor">
    <cofactor evidence="1 12">
        <name>heme</name>
        <dbReference type="ChEBI" id="CHEBI:30413"/>
    </cofactor>
</comment>
<organism evidence="13 14">
    <name type="scientific">Coffea arabica</name>
    <name type="common">Arabian coffee</name>
    <dbReference type="NCBI Taxonomy" id="13443"/>
    <lineage>
        <taxon>Eukaryota</taxon>
        <taxon>Viridiplantae</taxon>
        <taxon>Streptophyta</taxon>
        <taxon>Embryophyta</taxon>
        <taxon>Tracheophyta</taxon>
        <taxon>Spermatophyta</taxon>
        <taxon>Magnoliopsida</taxon>
        <taxon>eudicotyledons</taxon>
        <taxon>Gunneridae</taxon>
        <taxon>Pentapetalae</taxon>
        <taxon>asterids</taxon>
        <taxon>lamiids</taxon>
        <taxon>Gentianales</taxon>
        <taxon>Rubiaceae</taxon>
        <taxon>Ixoroideae</taxon>
        <taxon>Gardenieae complex</taxon>
        <taxon>Bertiereae - Coffeeae clade</taxon>
        <taxon>Coffeeae</taxon>
        <taxon>Coffea</taxon>
    </lineage>
</organism>
<dbReference type="GeneID" id="113696441"/>
<dbReference type="RefSeq" id="XP_027071655.1">
    <property type="nucleotide sequence ID" value="XM_027215854.2"/>
</dbReference>
<dbReference type="GO" id="GO:0016705">
    <property type="term" value="F:oxidoreductase activity, acting on paired donors, with incorporation or reduction of molecular oxygen"/>
    <property type="evidence" value="ECO:0007669"/>
    <property type="project" value="InterPro"/>
</dbReference>
<comment type="subcellular location">
    <subcellularLocation>
        <location evidence="2">Membrane</location>
        <topology evidence="2">Single-pass membrane protein</topology>
    </subcellularLocation>
</comment>
<dbReference type="InterPro" id="IPR001128">
    <property type="entry name" value="Cyt_P450"/>
</dbReference>
<evidence type="ECO:0000256" key="10">
    <source>
        <dbReference type="ARBA" id="ARBA00023033"/>
    </source>
</evidence>
<dbReference type="GO" id="GO:0005506">
    <property type="term" value="F:iron ion binding"/>
    <property type="evidence" value="ECO:0007669"/>
    <property type="project" value="InterPro"/>
</dbReference>
<dbReference type="GO" id="GO:0004497">
    <property type="term" value="F:monooxygenase activity"/>
    <property type="evidence" value="ECO:0007669"/>
    <property type="project" value="UniProtKB-KW"/>
</dbReference>
<dbReference type="SUPFAM" id="SSF48264">
    <property type="entry name" value="Cytochrome P450"/>
    <property type="match status" value="1"/>
</dbReference>
<gene>
    <name evidence="14" type="primary">LOC113696441</name>
</gene>
<keyword evidence="5" id="KW-0812">Transmembrane</keyword>
<accession>A0A6P6T0P4</accession>
<feature type="binding site" description="axial binding residue" evidence="12">
    <location>
        <position position="231"/>
    </location>
    <ligand>
        <name>heme</name>
        <dbReference type="ChEBI" id="CHEBI:30413"/>
    </ligand>
    <ligandPart>
        <name>Fe</name>
        <dbReference type="ChEBI" id="CHEBI:18248"/>
    </ligandPart>
</feature>
<reference evidence="13" key="1">
    <citation type="journal article" date="2025" name="Foods">
        <title>Unveiling the Microbial Signatures of Arabica Coffee Cherries: Insights into Ripeness Specific Diversity, Functional Traits, and Implications for Quality and Safety.</title>
        <authorList>
            <consortium name="RefSeq"/>
            <person name="Tenea G.N."/>
            <person name="Cifuentes V."/>
            <person name="Reyes P."/>
            <person name="Cevallos-Vallejos M."/>
        </authorList>
    </citation>
    <scope>NUCLEOTIDE SEQUENCE [LARGE SCALE GENOMIC DNA]</scope>
</reference>
<keyword evidence="4 12" id="KW-0349">Heme</keyword>
<evidence type="ECO:0000256" key="1">
    <source>
        <dbReference type="ARBA" id="ARBA00001971"/>
    </source>
</evidence>
<dbReference type="InterPro" id="IPR002401">
    <property type="entry name" value="Cyt_P450_E_grp-I"/>
</dbReference>
<evidence type="ECO:0000256" key="3">
    <source>
        <dbReference type="ARBA" id="ARBA00010617"/>
    </source>
</evidence>
<sequence length="295" mass="33630">MPLEHRLGPLSKLDLFGYGKRLKSLIMKFDTLIEKIMAEHENDRNSGGKERKDIMVLLLEIYRDENAEVKLSRTNIKSFLMELFMAGTDSTSVALHWAIAELINHPQAFKKRREEINTVVGSTRLVEESDIPNLPYLQAVVKETLRLHPSASLIFRRCDKDCKINGYDVLANERVIFDLKAIMRDPNSWENPLDFLPQRFTTDFEERYDHSRMDVRGQNLRIFPFGSGRGCPGASLALAVIHGAIARLVQCFDFEVQDGQRLNMEEGSGFSGAMVHPLLCYPVTHLNPLEIANKI</sequence>
<reference evidence="14" key="2">
    <citation type="submission" date="2025-08" db="UniProtKB">
        <authorList>
            <consortium name="RefSeq"/>
        </authorList>
    </citation>
    <scope>IDENTIFICATION</scope>
    <source>
        <tissue evidence="14">Leaves</tissue>
    </source>
</reference>
<evidence type="ECO:0000256" key="4">
    <source>
        <dbReference type="ARBA" id="ARBA00022617"/>
    </source>
</evidence>
<evidence type="ECO:0000256" key="6">
    <source>
        <dbReference type="ARBA" id="ARBA00022723"/>
    </source>
</evidence>
<dbReference type="Gene3D" id="1.10.630.10">
    <property type="entry name" value="Cytochrome P450"/>
    <property type="match status" value="1"/>
</dbReference>
<keyword evidence="6 12" id="KW-0479">Metal-binding</keyword>
<keyword evidence="13" id="KW-1185">Reference proteome</keyword>
<keyword evidence="11" id="KW-0472">Membrane</keyword>
<dbReference type="Proteomes" id="UP001652660">
    <property type="component" value="Chromosome 6e"/>
</dbReference>
<dbReference type="InterPro" id="IPR036396">
    <property type="entry name" value="Cyt_P450_sf"/>
</dbReference>
<dbReference type="PANTHER" id="PTHR47944:SF17">
    <property type="entry name" value="3,9-DIHYDROXYPTEROCARPAN 6A-MONOOXYGENASE"/>
    <property type="match status" value="1"/>
</dbReference>
<proteinExistence type="inferred from homology"/>
<evidence type="ECO:0000256" key="2">
    <source>
        <dbReference type="ARBA" id="ARBA00004167"/>
    </source>
</evidence>